<dbReference type="InterPro" id="IPR035418">
    <property type="entry name" value="AraC-bd_2"/>
</dbReference>
<evidence type="ECO:0000256" key="3">
    <source>
        <dbReference type="ARBA" id="ARBA00023163"/>
    </source>
</evidence>
<dbReference type="Pfam" id="PF14525">
    <property type="entry name" value="AraC_binding_2"/>
    <property type="match status" value="1"/>
</dbReference>
<name>A0A4Z1CXB0_STRGP</name>
<sequence>MVVLTEFRTDDIERSQRFARWCDLTSDTLVPSTLRTDHHEDFRAGLRVMDLGAVQVSAVTYPSLVTSRPTKLVRRSDPEGLQLMLNLEGSHRLIHGGRDATSTAGEMMLFDTSRPWQGWAGADRGRVGGVLLQLPRALLPLKTDRLHSLSATPLPGTWGVGALLAGYLRQLVTGPHSYTATDGPRLATVAVDLLTTVCAHHLDAEAAVPPEVHRRVLLKRVHDFIDQHLPDPDLTPAAVAAGCQVSLRHLHRLFEDEDLTVASSIRRRRLEQCRRDLADPRSIRPISAIAARWGFTDAAHFSRKFRSAYGMSPSDYRNGRHASLAN</sequence>
<dbReference type="PROSITE" id="PS01124">
    <property type="entry name" value="HTH_ARAC_FAMILY_2"/>
    <property type="match status" value="1"/>
</dbReference>
<dbReference type="RefSeq" id="WP_135794652.1">
    <property type="nucleotide sequence ID" value="NZ_BNBQ01000018.1"/>
</dbReference>
<dbReference type="GO" id="GO:0043565">
    <property type="term" value="F:sequence-specific DNA binding"/>
    <property type="evidence" value="ECO:0007669"/>
    <property type="project" value="InterPro"/>
</dbReference>
<keyword evidence="2" id="KW-0238">DNA-binding</keyword>
<comment type="caution">
    <text evidence="5">The sequence shown here is derived from an EMBL/GenBank/DDBJ whole genome shotgun (WGS) entry which is preliminary data.</text>
</comment>
<keyword evidence="3" id="KW-0804">Transcription</keyword>
<dbReference type="Gene3D" id="1.10.10.60">
    <property type="entry name" value="Homeodomain-like"/>
    <property type="match status" value="1"/>
</dbReference>
<dbReference type="InterPro" id="IPR020449">
    <property type="entry name" value="Tscrpt_reg_AraC-type_HTH"/>
</dbReference>
<feature type="domain" description="HTH araC/xylS-type" evidence="4">
    <location>
        <begin position="219"/>
        <end position="319"/>
    </location>
</feature>
<evidence type="ECO:0000313" key="6">
    <source>
        <dbReference type="Proteomes" id="UP000298513"/>
    </source>
</evidence>
<dbReference type="InterPro" id="IPR050204">
    <property type="entry name" value="AraC_XylS_family_regulators"/>
</dbReference>
<dbReference type="GO" id="GO:0003700">
    <property type="term" value="F:DNA-binding transcription factor activity"/>
    <property type="evidence" value="ECO:0007669"/>
    <property type="project" value="InterPro"/>
</dbReference>
<evidence type="ECO:0000256" key="2">
    <source>
        <dbReference type="ARBA" id="ARBA00023125"/>
    </source>
</evidence>
<proteinExistence type="predicted"/>
<dbReference type="AlphaFoldDB" id="A0A4Z1CXB0"/>
<accession>A0A4Z1CXB0</accession>
<evidence type="ECO:0000256" key="1">
    <source>
        <dbReference type="ARBA" id="ARBA00023015"/>
    </source>
</evidence>
<dbReference type="Pfam" id="PF12833">
    <property type="entry name" value="HTH_18"/>
    <property type="match status" value="1"/>
</dbReference>
<keyword evidence="1" id="KW-0805">Transcription regulation</keyword>
<dbReference type="PRINTS" id="PR00032">
    <property type="entry name" value="HTHARAC"/>
</dbReference>
<dbReference type="PANTHER" id="PTHR46796:SF6">
    <property type="entry name" value="ARAC SUBFAMILY"/>
    <property type="match status" value="1"/>
</dbReference>
<organism evidence="5 6">
    <name type="scientific">Streptomyces griseoluteus</name>
    <dbReference type="NCBI Taxonomy" id="29306"/>
    <lineage>
        <taxon>Bacteria</taxon>
        <taxon>Bacillati</taxon>
        <taxon>Actinomycetota</taxon>
        <taxon>Actinomycetes</taxon>
        <taxon>Kitasatosporales</taxon>
        <taxon>Streptomycetaceae</taxon>
        <taxon>Streptomyces</taxon>
    </lineage>
</organism>
<keyword evidence="6" id="KW-1185">Reference proteome</keyword>
<dbReference type="InterPro" id="IPR009057">
    <property type="entry name" value="Homeodomain-like_sf"/>
</dbReference>
<evidence type="ECO:0000259" key="4">
    <source>
        <dbReference type="PROSITE" id="PS01124"/>
    </source>
</evidence>
<gene>
    <name evidence="5" type="ORF">E5082_31640</name>
</gene>
<reference evidence="5 6" key="1">
    <citation type="submission" date="2019-04" db="EMBL/GenBank/DDBJ databases">
        <title>Streptomyces sp. nov. Bv016 isolated from bark of Buahinia variegata.</title>
        <authorList>
            <person name="Kanchanasin P."/>
            <person name="Tanasupawat S."/>
            <person name="Yuki M."/>
            <person name="Kudo T."/>
        </authorList>
    </citation>
    <scope>NUCLEOTIDE SEQUENCE [LARGE SCALE GENOMIC DNA]</scope>
    <source>
        <strain evidence="5 6">JCM 4765</strain>
    </source>
</reference>
<dbReference type="SMART" id="SM00342">
    <property type="entry name" value="HTH_ARAC"/>
    <property type="match status" value="1"/>
</dbReference>
<dbReference type="PANTHER" id="PTHR46796">
    <property type="entry name" value="HTH-TYPE TRANSCRIPTIONAL ACTIVATOR RHAS-RELATED"/>
    <property type="match status" value="1"/>
</dbReference>
<evidence type="ECO:0000313" key="5">
    <source>
        <dbReference type="EMBL" id="TGN73559.1"/>
    </source>
</evidence>
<dbReference type="GeneID" id="91534610"/>
<protein>
    <submittedName>
        <fullName evidence="5">Helix-turn-helix domain-containing protein</fullName>
    </submittedName>
</protein>
<dbReference type="InterPro" id="IPR018060">
    <property type="entry name" value="HTH_AraC"/>
</dbReference>
<dbReference type="EMBL" id="SRRU01000018">
    <property type="protein sequence ID" value="TGN73559.1"/>
    <property type="molecule type" value="Genomic_DNA"/>
</dbReference>
<dbReference type="SUPFAM" id="SSF46689">
    <property type="entry name" value="Homeodomain-like"/>
    <property type="match status" value="1"/>
</dbReference>
<dbReference type="Proteomes" id="UP000298513">
    <property type="component" value="Unassembled WGS sequence"/>
</dbReference>